<sequence>MLGGLYMSVLELTQFYLRDWLNAPFAGVSNFSFALDFNSAVGVTLLRSFAVTAGFSILTVGLSWLLGVFAATLLQRSFRGRAVLRTLFLVPYALPVYTAAMIWKFLLDQDDGMVNATLGGLGLTGGQTFWLLGDNAFLATVATATWRLWPFAFLVLMAGMQSIPHDVYESATVDGAGLWQQFRSITLPMLRPVNQVLVLVLFLWTFNDFNVPYILFDKSVPNAANLLSIHIYNNSFITWNFGLGSAMSTLLLLFLLVVTAGYLAFTSRRMKDA</sequence>
<proteinExistence type="inferred from homology"/>
<name>A0A4R4UXL2_9PSEU</name>
<comment type="caution">
    <text evidence="9">The sequence shown here is derived from an EMBL/GenBank/DDBJ whole genome shotgun (WGS) entry which is preliminary data.</text>
</comment>
<feature type="transmembrane region" description="Helical" evidence="7">
    <location>
        <begin position="136"/>
        <end position="156"/>
    </location>
</feature>
<dbReference type="OrthoDB" id="34224at2"/>
<protein>
    <submittedName>
        <fullName evidence="9">Sugar ABC transporter permease</fullName>
    </submittedName>
</protein>
<feature type="transmembrane region" description="Helical" evidence="7">
    <location>
        <begin position="86"/>
        <end position="106"/>
    </location>
</feature>
<evidence type="ECO:0000256" key="7">
    <source>
        <dbReference type="RuleBase" id="RU363032"/>
    </source>
</evidence>
<dbReference type="AlphaFoldDB" id="A0A4R4UXL2"/>
<dbReference type="InterPro" id="IPR035906">
    <property type="entry name" value="MetI-like_sf"/>
</dbReference>
<feature type="transmembrane region" description="Helical" evidence="7">
    <location>
        <begin position="236"/>
        <end position="265"/>
    </location>
</feature>
<keyword evidence="6 7" id="KW-0472">Membrane</keyword>
<dbReference type="SUPFAM" id="SSF161098">
    <property type="entry name" value="MetI-like"/>
    <property type="match status" value="1"/>
</dbReference>
<evidence type="ECO:0000256" key="6">
    <source>
        <dbReference type="ARBA" id="ARBA00023136"/>
    </source>
</evidence>
<dbReference type="Gene3D" id="1.10.3720.10">
    <property type="entry name" value="MetI-like"/>
    <property type="match status" value="1"/>
</dbReference>
<feature type="transmembrane region" description="Helical" evidence="7">
    <location>
        <begin position="196"/>
        <end position="216"/>
    </location>
</feature>
<evidence type="ECO:0000256" key="5">
    <source>
        <dbReference type="ARBA" id="ARBA00022989"/>
    </source>
</evidence>
<keyword evidence="4 7" id="KW-0812">Transmembrane</keyword>
<dbReference type="PROSITE" id="PS50928">
    <property type="entry name" value="ABC_TM1"/>
    <property type="match status" value="1"/>
</dbReference>
<reference evidence="9 10" key="1">
    <citation type="submission" date="2019-03" db="EMBL/GenBank/DDBJ databases">
        <title>Draft genome sequences of novel Actinobacteria.</title>
        <authorList>
            <person name="Sahin N."/>
            <person name="Ay H."/>
            <person name="Saygin H."/>
        </authorList>
    </citation>
    <scope>NUCLEOTIDE SEQUENCE [LARGE SCALE GENOMIC DNA]</scope>
    <source>
        <strain evidence="9 10">16K404</strain>
    </source>
</reference>
<feature type="domain" description="ABC transmembrane type-1" evidence="8">
    <location>
        <begin position="49"/>
        <end position="264"/>
    </location>
</feature>
<gene>
    <name evidence="9" type="ORF">E1161_01000</name>
</gene>
<dbReference type="GO" id="GO:0005886">
    <property type="term" value="C:plasma membrane"/>
    <property type="evidence" value="ECO:0007669"/>
    <property type="project" value="UniProtKB-SubCell"/>
</dbReference>
<keyword evidence="5 7" id="KW-1133">Transmembrane helix</keyword>
<evidence type="ECO:0000256" key="3">
    <source>
        <dbReference type="ARBA" id="ARBA00022475"/>
    </source>
</evidence>
<dbReference type="EMBL" id="SMKV01000001">
    <property type="protein sequence ID" value="TDC96930.1"/>
    <property type="molecule type" value="Genomic_DNA"/>
</dbReference>
<comment type="similarity">
    <text evidence="7">Belongs to the binding-protein-dependent transport system permease family.</text>
</comment>
<dbReference type="Proteomes" id="UP000294744">
    <property type="component" value="Unassembled WGS sequence"/>
</dbReference>
<keyword evidence="10" id="KW-1185">Reference proteome</keyword>
<evidence type="ECO:0000313" key="9">
    <source>
        <dbReference type="EMBL" id="TDC96930.1"/>
    </source>
</evidence>
<dbReference type="GO" id="GO:0055085">
    <property type="term" value="P:transmembrane transport"/>
    <property type="evidence" value="ECO:0007669"/>
    <property type="project" value="InterPro"/>
</dbReference>
<accession>A0A4R4UXL2</accession>
<organism evidence="9 10">
    <name type="scientific">Saccharopolyspora aridisoli</name>
    <dbReference type="NCBI Taxonomy" id="2530385"/>
    <lineage>
        <taxon>Bacteria</taxon>
        <taxon>Bacillati</taxon>
        <taxon>Actinomycetota</taxon>
        <taxon>Actinomycetes</taxon>
        <taxon>Pseudonocardiales</taxon>
        <taxon>Pseudonocardiaceae</taxon>
        <taxon>Saccharopolyspora</taxon>
    </lineage>
</organism>
<keyword evidence="2 7" id="KW-0813">Transport</keyword>
<dbReference type="Pfam" id="PF00528">
    <property type="entry name" value="BPD_transp_1"/>
    <property type="match status" value="1"/>
</dbReference>
<feature type="transmembrane region" description="Helical" evidence="7">
    <location>
        <begin position="49"/>
        <end position="74"/>
    </location>
</feature>
<dbReference type="InterPro" id="IPR051393">
    <property type="entry name" value="ABC_transporter_permease"/>
</dbReference>
<evidence type="ECO:0000259" key="8">
    <source>
        <dbReference type="PROSITE" id="PS50928"/>
    </source>
</evidence>
<evidence type="ECO:0000256" key="4">
    <source>
        <dbReference type="ARBA" id="ARBA00022692"/>
    </source>
</evidence>
<dbReference type="PANTHER" id="PTHR30193:SF37">
    <property type="entry name" value="INNER MEMBRANE ABC TRANSPORTER PERMEASE PROTEIN YCJO"/>
    <property type="match status" value="1"/>
</dbReference>
<dbReference type="PANTHER" id="PTHR30193">
    <property type="entry name" value="ABC TRANSPORTER PERMEASE PROTEIN"/>
    <property type="match status" value="1"/>
</dbReference>
<keyword evidence="3" id="KW-1003">Cell membrane</keyword>
<evidence type="ECO:0000313" key="10">
    <source>
        <dbReference type="Proteomes" id="UP000294744"/>
    </source>
</evidence>
<evidence type="ECO:0000256" key="1">
    <source>
        <dbReference type="ARBA" id="ARBA00004651"/>
    </source>
</evidence>
<dbReference type="CDD" id="cd06261">
    <property type="entry name" value="TM_PBP2"/>
    <property type="match status" value="1"/>
</dbReference>
<comment type="subcellular location">
    <subcellularLocation>
        <location evidence="1 7">Cell membrane</location>
        <topology evidence="1 7">Multi-pass membrane protein</topology>
    </subcellularLocation>
</comment>
<dbReference type="InterPro" id="IPR000515">
    <property type="entry name" value="MetI-like"/>
</dbReference>
<evidence type="ECO:0000256" key="2">
    <source>
        <dbReference type="ARBA" id="ARBA00022448"/>
    </source>
</evidence>